<comment type="subcellular location">
    <subcellularLocation>
        <location evidence="1">Cytoplasm</location>
        <location evidence="1">Cytoskeleton</location>
        <location evidence="1">Microtubule organizing center</location>
        <location evidence="1">Centrosome</location>
        <location evidence="1">Centriole</location>
    </subcellularLocation>
</comment>
<dbReference type="EMBL" id="JAZGQO010000009">
    <property type="protein sequence ID" value="KAK6178513.1"/>
    <property type="molecule type" value="Genomic_DNA"/>
</dbReference>
<feature type="compositionally biased region" description="Basic and acidic residues" evidence="12">
    <location>
        <begin position="124"/>
        <end position="133"/>
    </location>
</feature>
<sequence>MSSDVSSTASVPEFPPDSPGSSVSTRLQEEYEELLKYAVVVPTFDNTKATSKLVLDSQQTFPQTNFVSTQQENSTTVTTTTHTESQQIKDIVTTPRFHPSELPDFQASPIPSKSSSCDGSSTDTLEKPEDKSRPTGTYGTKEFMYKGSGQSNYQPMDVEYERDEDNIVYTGTVDADVAKMENLMDQWCLDLKRNVLAEFGQSKIRIVEYGRQELMKEKERHACEQNKLVNEIDSLKELLHTYEQSMERKDEVISNLTHAMQKQKERKDMMKQFCEWRIKHNDVKREAYTSNLAKRHYERNLSEKVWAAWHSIIENKWRSRVERACQSKAQEVCMQLTNDYEAKIATLNEELDNRGHEISILHSERDKYEETMKKAFMRGVCALNLEAMNMFHGSEEEHSGAASGKSHSHDVYSDNLDGNGPQKEYGTSKSIPRDSTESLPPRIITSQGSRPHSTTHTHTQSRSVISKQTTSASSSSKNRPSSAKISSKTSTSQTSRSTVIGSTTLAPPMASVMVERHPPVNKQTIGQATASKFPKVNQTDTQRVYKRLAGQSGTITITPHLQSVKVVE</sequence>
<keyword evidence="14" id="KW-1185">Reference proteome</keyword>
<comment type="caution">
    <text evidence="13">The sequence shown here is derived from an EMBL/GenBank/DDBJ whole genome shotgun (WGS) entry which is preliminary data.</text>
</comment>
<feature type="compositionally biased region" description="Low complexity" evidence="12">
    <location>
        <begin position="449"/>
        <end position="498"/>
    </location>
</feature>
<gene>
    <name evidence="13" type="ORF">SNE40_013291</name>
</gene>
<evidence type="ECO:0000256" key="4">
    <source>
        <dbReference type="ARBA" id="ARBA00022490"/>
    </source>
</evidence>
<feature type="region of interest" description="Disordered" evidence="12">
    <location>
        <begin position="1"/>
        <end position="27"/>
    </location>
</feature>
<protein>
    <recommendedName>
        <fullName evidence="3">Centrosomal protein POC5</fullName>
    </recommendedName>
    <alternativeName>
        <fullName evidence="9">Protein of centriole 5</fullName>
    </alternativeName>
</protein>
<dbReference type="InterPro" id="IPR033351">
    <property type="entry name" value="POC5"/>
</dbReference>
<feature type="compositionally biased region" description="Low complexity" evidence="12">
    <location>
        <begin position="67"/>
        <end position="86"/>
    </location>
</feature>
<feature type="region of interest" description="Disordered" evidence="12">
    <location>
        <begin position="65"/>
        <end position="152"/>
    </location>
</feature>
<dbReference type="PANTHER" id="PTHR28618:SF1">
    <property type="entry name" value="CENTROSOMAL PROTEIN POC5"/>
    <property type="match status" value="1"/>
</dbReference>
<keyword evidence="8" id="KW-0131">Cell cycle</keyword>
<dbReference type="GO" id="GO:0005814">
    <property type="term" value="C:centriole"/>
    <property type="evidence" value="ECO:0007669"/>
    <property type="project" value="UniProtKB-SubCell"/>
</dbReference>
<accession>A0AAN8PNT3</accession>
<dbReference type="PANTHER" id="PTHR28618">
    <property type="entry name" value="CENTROSOMAL PROTEIN POC5"/>
    <property type="match status" value="1"/>
</dbReference>
<proteinExistence type="inferred from homology"/>
<evidence type="ECO:0000256" key="9">
    <source>
        <dbReference type="ARBA" id="ARBA00031694"/>
    </source>
</evidence>
<evidence type="ECO:0000256" key="10">
    <source>
        <dbReference type="ARBA" id="ARBA00049959"/>
    </source>
</evidence>
<keyword evidence="6 11" id="KW-0175">Coiled coil</keyword>
<dbReference type="AlphaFoldDB" id="A0AAN8PNT3"/>
<keyword evidence="5" id="KW-0677">Repeat</keyword>
<evidence type="ECO:0000256" key="6">
    <source>
        <dbReference type="ARBA" id="ARBA00023054"/>
    </source>
</evidence>
<evidence type="ECO:0000256" key="1">
    <source>
        <dbReference type="ARBA" id="ARBA00004114"/>
    </source>
</evidence>
<organism evidence="13 14">
    <name type="scientific">Patella caerulea</name>
    <name type="common">Rayed Mediterranean limpet</name>
    <dbReference type="NCBI Taxonomy" id="87958"/>
    <lineage>
        <taxon>Eukaryota</taxon>
        <taxon>Metazoa</taxon>
        <taxon>Spiralia</taxon>
        <taxon>Lophotrochozoa</taxon>
        <taxon>Mollusca</taxon>
        <taxon>Gastropoda</taxon>
        <taxon>Patellogastropoda</taxon>
        <taxon>Patelloidea</taxon>
        <taxon>Patellidae</taxon>
        <taxon>Patella</taxon>
    </lineage>
</organism>
<feature type="coiled-coil region" evidence="11">
    <location>
        <begin position="211"/>
        <end position="266"/>
    </location>
</feature>
<evidence type="ECO:0000256" key="7">
    <source>
        <dbReference type="ARBA" id="ARBA00023212"/>
    </source>
</evidence>
<name>A0AAN8PNT3_PATCE</name>
<evidence type="ECO:0000256" key="12">
    <source>
        <dbReference type="SAM" id="MobiDB-lite"/>
    </source>
</evidence>
<feature type="compositionally biased region" description="Low complexity" evidence="12">
    <location>
        <begin position="108"/>
        <end position="121"/>
    </location>
</feature>
<comment type="function">
    <text evidence="10">Essential for the assembly of the distal half of centrioles, required for centriole elongation. Acts as a negative regulator of centriole elongation.</text>
</comment>
<evidence type="ECO:0000313" key="13">
    <source>
        <dbReference type="EMBL" id="KAK6178513.1"/>
    </source>
</evidence>
<feature type="compositionally biased region" description="Polar residues" evidence="12">
    <location>
        <begin position="1"/>
        <end position="10"/>
    </location>
</feature>
<keyword evidence="4" id="KW-0963">Cytoplasm</keyword>
<comment type="similarity">
    <text evidence="2">Belongs to the POC5 family.</text>
</comment>
<evidence type="ECO:0000256" key="5">
    <source>
        <dbReference type="ARBA" id="ARBA00022737"/>
    </source>
</evidence>
<evidence type="ECO:0000256" key="3">
    <source>
        <dbReference type="ARBA" id="ARBA00014910"/>
    </source>
</evidence>
<evidence type="ECO:0000256" key="2">
    <source>
        <dbReference type="ARBA" id="ARBA00010411"/>
    </source>
</evidence>
<feature type="region of interest" description="Disordered" evidence="12">
    <location>
        <begin position="394"/>
        <end position="503"/>
    </location>
</feature>
<evidence type="ECO:0000256" key="11">
    <source>
        <dbReference type="SAM" id="Coils"/>
    </source>
</evidence>
<dbReference type="Proteomes" id="UP001347796">
    <property type="component" value="Unassembled WGS sequence"/>
</dbReference>
<keyword evidence="7" id="KW-0206">Cytoskeleton</keyword>
<reference evidence="13 14" key="1">
    <citation type="submission" date="2024-01" db="EMBL/GenBank/DDBJ databases">
        <title>The genome of the rayed Mediterranean limpet Patella caerulea (Linnaeus, 1758).</title>
        <authorList>
            <person name="Anh-Thu Weber A."/>
            <person name="Halstead-Nussloch G."/>
        </authorList>
    </citation>
    <scope>NUCLEOTIDE SEQUENCE [LARGE SCALE GENOMIC DNA]</scope>
    <source>
        <strain evidence="13">AATW-2023a</strain>
        <tissue evidence="13">Whole specimen</tissue>
    </source>
</reference>
<evidence type="ECO:0000256" key="8">
    <source>
        <dbReference type="ARBA" id="ARBA00023306"/>
    </source>
</evidence>
<evidence type="ECO:0000313" key="14">
    <source>
        <dbReference type="Proteomes" id="UP001347796"/>
    </source>
</evidence>